<dbReference type="Proteomes" id="UP001139648">
    <property type="component" value="Unassembled WGS sequence"/>
</dbReference>
<name>A0A9X2GDU6_9ACTN</name>
<dbReference type="InterPro" id="IPR050416">
    <property type="entry name" value="FAD-linked_Oxidoreductase"/>
</dbReference>
<evidence type="ECO:0000256" key="1">
    <source>
        <dbReference type="ARBA" id="ARBA00001974"/>
    </source>
</evidence>
<sequence length="446" mass="46079">MSAALEILRRDFGGAVIEPGGAEYESAARSVVATGSPACVLRPESVADVQAAVGFAAATGLVLSVRGGGHAFAGFGTNDGGVVIDLGRLADVEIVDKERHVVRIGGGATWGQVATALAPHDLAISSGDTRSVGVGGLTLSGGIGWKVRKHGLALDHLVAAELVTAAGEVVRASAGEDPELFWAIRGGGGNFGIVTAFEFAAHPTTDVFHGRITFPPQEAATVLQGWADHLRAAPEELTSIANLVNPFAGGPEGPIEILVTFDGDAPELAARAIDPIRRLGTVIVDDVRPIPYADTLVEGVTPPPGIRFATRNAFVGEGSVPAVLAVLAEARAAQGAPIISVRSVGGAVSRVPDDATAYAHRRAELMVVTTTVGPPPVVEAARPGLDALWGRLAPHVEGAYANFLASATEEDVAAIYPPRTHRRLAAVKLRLDPGNLFARNHNVRPR</sequence>
<dbReference type="PANTHER" id="PTHR42973:SF39">
    <property type="entry name" value="FAD-BINDING PCMH-TYPE DOMAIN-CONTAINING PROTEIN"/>
    <property type="match status" value="1"/>
</dbReference>
<comment type="similarity">
    <text evidence="2">Belongs to the oxygen-dependent FAD-linked oxidoreductase family.</text>
</comment>
<dbReference type="InterPro" id="IPR016166">
    <property type="entry name" value="FAD-bd_PCMH"/>
</dbReference>
<dbReference type="InterPro" id="IPR006094">
    <property type="entry name" value="Oxid_FAD_bind_N"/>
</dbReference>
<dbReference type="InterPro" id="IPR006093">
    <property type="entry name" value="Oxy_OxRdtase_FAD_BS"/>
</dbReference>
<dbReference type="PROSITE" id="PS00862">
    <property type="entry name" value="OX2_COVAL_FAD"/>
    <property type="match status" value="1"/>
</dbReference>
<dbReference type="Gene3D" id="3.30.465.10">
    <property type="match status" value="1"/>
</dbReference>
<evidence type="ECO:0000259" key="6">
    <source>
        <dbReference type="PROSITE" id="PS51387"/>
    </source>
</evidence>
<keyword evidence="5" id="KW-0560">Oxidoreductase</keyword>
<keyword evidence="8" id="KW-1185">Reference proteome</keyword>
<gene>
    <name evidence="7" type="ORF">HD597_002970</name>
</gene>
<comment type="cofactor">
    <cofactor evidence="1">
        <name>FAD</name>
        <dbReference type="ChEBI" id="CHEBI:57692"/>
    </cofactor>
</comment>
<dbReference type="Pfam" id="PF01565">
    <property type="entry name" value="FAD_binding_4"/>
    <property type="match status" value="1"/>
</dbReference>
<dbReference type="AlphaFoldDB" id="A0A9X2GDU6"/>
<evidence type="ECO:0000256" key="5">
    <source>
        <dbReference type="ARBA" id="ARBA00023002"/>
    </source>
</evidence>
<evidence type="ECO:0000313" key="8">
    <source>
        <dbReference type="Proteomes" id="UP001139648"/>
    </source>
</evidence>
<dbReference type="GO" id="GO:0016491">
    <property type="term" value="F:oxidoreductase activity"/>
    <property type="evidence" value="ECO:0007669"/>
    <property type="project" value="UniProtKB-KW"/>
</dbReference>
<keyword evidence="4" id="KW-0274">FAD</keyword>
<dbReference type="Gene3D" id="3.40.462.20">
    <property type="match status" value="1"/>
</dbReference>
<protein>
    <recommendedName>
        <fullName evidence="6">FAD-binding PCMH-type domain-containing protein</fullName>
    </recommendedName>
</protein>
<keyword evidence="3" id="KW-0285">Flavoprotein</keyword>
<evidence type="ECO:0000256" key="2">
    <source>
        <dbReference type="ARBA" id="ARBA00005466"/>
    </source>
</evidence>
<accession>A0A9X2GDU6</accession>
<dbReference type="InterPro" id="IPR016169">
    <property type="entry name" value="FAD-bd_PCMH_sub2"/>
</dbReference>
<dbReference type="PANTHER" id="PTHR42973">
    <property type="entry name" value="BINDING OXIDOREDUCTASE, PUTATIVE (AFU_ORTHOLOGUE AFUA_1G17690)-RELATED"/>
    <property type="match status" value="1"/>
</dbReference>
<evidence type="ECO:0000256" key="4">
    <source>
        <dbReference type="ARBA" id="ARBA00022827"/>
    </source>
</evidence>
<reference evidence="7" key="1">
    <citation type="submission" date="2022-06" db="EMBL/GenBank/DDBJ databases">
        <title>Sequencing the genomes of 1000 actinobacteria strains.</title>
        <authorList>
            <person name="Klenk H.-P."/>
        </authorList>
    </citation>
    <scope>NUCLEOTIDE SEQUENCE</scope>
    <source>
        <strain evidence="7">DSM 46694</strain>
    </source>
</reference>
<comment type="caution">
    <text evidence="7">The sequence shown here is derived from an EMBL/GenBank/DDBJ whole genome shotgun (WGS) entry which is preliminary data.</text>
</comment>
<organism evidence="7 8">
    <name type="scientific">Nonomuraea thailandensis</name>
    <dbReference type="NCBI Taxonomy" id="1188745"/>
    <lineage>
        <taxon>Bacteria</taxon>
        <taxon>Bacillati</taxon>
        <taxon>Actinomycetota</taxon>
        <taxon>Actinomycetes</taxon>
        <taxon>Streptosporangiales</taxon>
        <taxon>Streptosporangiaceae</taxon>
        <taxon>Nonomuraea</taxon>
    </lineage>
</organism>
<dbReference type="InterPro" id="IPR016167">
    <property type="entry name" value="FAD-bd_PCMH_sub1"/>
</dbReference>
<proteinExistence type="inferred from homology"/>
<dbReference type="GO" id="GO:0071949">
    <property type="term" value="F:FAD binding"/>
    <property type="evidence" value="ECO:0007669"/>
    <property type="project" value="InterPro"/>
</dbReference>
<evidence type="ECO:0000313" key="7">
    <source>
        <dbReference type="EMBL" id="MCP2355950.1"/>
    </source>
</evidence>
<dbReference type="RefSeq" id="WP_253742658.1">
    <property type="nucleotide sequence ID" value="NZ_BAABKA010000001.1"/>
</dbReference>
<dbReference type="SUPFAM" id="SSF56176">
    <property type="entry name" value="FAD-binding/transporter-associated domain-like"/>
    <property type="match status" value="1"/>
</dbReference>
<dbReference type="PROSITE" id="PS51387">
    <property type="entry name" value="FAD_PCMH"/>
    <property type="match status" value="1"/>
</dbReference>
<feature type="domain" description="FAD-binding PCMH-type" evidence="6">
    <location>
        <begin position="33"/>
        <end position="204"/>
    </location>
</feature>
<dbReference type="InterPro" id="IPR036318">
    <property type="entry name" value="FAD-bd_PCMH-like_sf"/>
</dbReference>
<dbReference type="EMBL" id="JAMZEB010000002">
    <property type="protein sequence ID" value="MCP2355950.1"/>
    <property type="molecule type" value="Genomic_DNA"/>
</dbReference>
<evidence type="ECO:0000256" key="3">
    <source>
        <dbReference type="ARBA" id="ARBA00022630"/>
    </source>
</evidence>
<dbReference type="Gene3D" id="3.30.43.10">
    <property type="entry name" value="Uridine Diphospho-n-acetylenolpyruvylglucosamine Reductase, domain 2"/>
    <property type="match status" value="1"/>
</dbReference>